<feature type="compositionally biased region" description="Pro residues" evidence="1">
    <location>
        <begin position="632"/>
        <end position="648"/>
    </location>
</feature>
<feature type="compositionally biased region" description="Basic and acidic residues" evidence="1">
    <location>
        <begin position="236"/>
        <end position="252"/>
    </location>
</feature>
<feature type="compositionally biased region" description="Basic and acidic residues" evidence="1">
    <location>
        <begin position="503"/>
        <end position="513"/>
    </location>
</feature>
<keyword evidence="2" id="KW-1133">Transmembrane helix</keyword>
<feature type="compositionally biased region" description="Polar residues" evidence="1">
    <location>
        <begin position="656"/>
        <end position="670"/>
    </location>
</feature>
<feature type="compositionally biased region" description="Polar residues" evidence="1">
    <location>
        <begin position="219"/>
        <end position="231"/>
    </location>
</feature>
<evidence type="ECO:0008006" key="5">
    <source>
        <dbReference type="Google" id="ProtNLM"/>
    </source>
</evidence>
<dbReference type="AlphaFoldDB" id="A0A0D2MKL6"/>
<evidence type="ECO:0000313" key="3">
    <source>
        <dbReference type="EMBL" id="KJA24258.1"/>
    </source>
</evidence>
<sequence length="694" mass="72909">APLVDDTLHQISAPGGLAFNFTGTSVVVYGASQDSAQASCAIDGASCAPYAQSSGTQVIGDTASTGVVCACTRLSSSLHTLRLVVAPANGATLAVDYIEFSTAAPPAVAVVQQDKRVLGRDVIHDSTSNLETITTATIIPDSGTGSFPSPVLRTVTFDRRGSRLSPVAGSVVVAISTFSLLGIVLLTAFTVWRWRRRKQRKQRQDQQQRTRAMIRVVPAQQQPYSAGSTAVGSPLAEKDGKFAASDASHDDVGNSSSASQKEEARAHPESVDNGIVLSAVRKGRTHGRKDTRHVRWTEAEAGTREIAAAARNGRGRAPPPAANDGGRVAQSTASEKRGRDMGCTRRMPAVNVSAEAGARMRDTVASLRTRRTMSAPILERIPGISEAAPTLAALSTTVELSDAPKKGQRRADVRVASSGPRAGRAKYNTAEKAPPVPEKDVCVVAAALDDVGEVGDEPTLAETVDHGEKTAKRSQGSASPHWFLSYAEEKPLPSKASTPAPEHSPENTAKGDRAEDEATVETTDALRPASINSGLSYVPSSYNHDAPSTRIDASEDGHARRGASPTSSVAMSTVTAASLLQRATPRGKHAPSAFPAGTLGMEAIARRAMRAPRRAMSPQSVLSSGSSILSAPPAPPPQRGLPPTPRPRPTTARQVTGRSQSQESGVPQRTRQGRSPEAPRSLSRPMRAPSEGWI</sequence>
<evidence type="ECO:0000313" key="4">
    <source>
        <dbReference type="Proteomes" id="UP000054270"/>
    </source>
</evidence>
<reference evidence="4" key="1">
    <citation type="submission" date="2014-04" db="EMBL/GenBank/DDBJ databases">
        <title>Evolutionary Origins and Diversification of the Mycorrhizal Mutualists.</title>
        <authorList>
            <consortium name="DOE Joint Genome Institute"/>
            <consortium name="Mycorrhizal Genomics Consortium"/>
            <person name="Kohler A."/>
            <person name="Kuo A."/>
            <person name="Nagy L.G."/>
            <person name="Floudas D."/>
            <person name="Copeland A."/>
            <person name="Barry K.W."/>
            <person name="Cichocki N."/>
            <person name="Veneault-Fourrey C."/>
            <person name="LaButti K."/>
            <person name="Lindquist E.A."/>
            <person name="Lipzen A."/>
            <person name="Lundell T."/>
            <person name="Morin E."/>
            <person name="Murat C."/>
            <person name="Riley R."/>
            <person name="Ohm R."/>
            <person name="Sun H."/>
            <person name="Tunlid A."/>
            <person name="Henrissat B."/>
            <person name="Grigoriev I.V."/>
            <person name="Hibbett D.S."/>
            <person name="Martin F."/>
        </authorList>
    </citation>
    <scope>NUCLEOTIDE SEQUENCE [LARGE SCALE GENOMIC DNA]</scope>
    <source>
        <strain evidence="4">FD-334 SS-4</strain>
    </source>
</reference>
<accession>A0A0D2MKL6</accession>
<keyword evidence="2" id="KW-0472">Membrane</keyword>
<feature type="non-terminal residue" evidence="3">
    <location>
        <position position="1"/>
    </location>
</feature>
<name>A0A0D2MKL6_HYPSF</name>
<feature type="transmembrane region" description="Helical" evidence="2">
    <location>
        <begin position="167"/>
        <end position="192"/>
    </location>
</feature>
<feature type="compositionally biased region" description="Basic and acidic residues" evidence="1">
    <location>
        <begin position="402"/>
        <end position="413"/>
    </location>
</feature>
<protein>
    <recommendedName>
        <fullName evidence="5">Transmembrane protein</fullName>
    </recommendedName>
</protein>
<feature type="region of interest" description="Disordered" evidence="1">
    <location>
        <begin position="491"/>
        <end position="571"/>
    </location>
</feature>
<feature type="region of interest" description="Disordered" evidence="1">
    <location>
        <begin position="461"/>
        <end position="480"/>
    </location>
</feature>
<dbReference type="EMBL" id="KN817538">
    <property type="protein sequence ID" value="KJA24258.1"/>
    <property type="molecule type" value="Genomic_DNA"/>
</dbReference>
<feature type="region of interest" description="Disordered" evidence="1">
    <location>
        <begin position="401"/>
        <end position="434"/>
    </location>
</feature>
<dbReference type="Proteomes" id="UP000054270">
    <property type="component" value="Unassembled WGS sequence"/>
</dbReference>
<feature type="region of interest" description="Disordered" evidence="1">
    <location>
        <begin position="610"/>
        <end position="694"/>
    </location>
</feature>
<feature type="region of interest" description="Disordered" evidence="1">
    <location>
        <begin position="311"/>
        <end position="341"/>
    </location>
</feature>
<dbReference type="Gene3D" id="2.60.120.260">
    <property type="entry name" value="Galactose-binding domain-like"/>
    <property type="match status" value="1"/>
</dbReference>
<feature type="region of interest" description="Disordered" evidence="1">
    <location>
        <begin position="197"/>
        <end position="273"/>
    </location>
</feature>
<keyword evidence="2" id="KW-0812">Transmembrane</keyword>
<organism evidence="3 4">
    <name type="scientific">Hypholoma sublateritium (strain FD-334 SS-4)</name>
    <dbReference type="NCBI Taxonomy" id="945553"/>
    <lineage>
        <taxon>Eukaryota</taxon>
        <taxon>Fungi</taxon>
        <taxon>Dikarya</taxon>
        <taxon>Basidiomycota</taxon>
        <taxon>Agaricomycotina</taxon>
        <taxon>Agaricomycetes</taxon>
        <taxon>Agaricomycetidae</taxon>
        <taxon>Agaricales</taxon>
        <taxon>Agaricineae</taxon>
        <taxon>Strophariaceae</taxon>
        <taxon>Hypholoma</taxon>
    </lineage>
</organism>
<keyword evidence="4" id="KW-1185">Reference proteome</keyword>
<feature type="compositionally biased region" description="Polar residues" evidence="1">
    <location>
        <begin position="530"/>
        <end position="543"/>
    </location>
</feature>
<evidence type="ECO:0000256" key="2">
    <source>
        <dbReference type="SAM" id="Phobius"/>
    </source>
</evidence>
<feature type="compositionally biased region" description="Low complexity" evidence="1">
    <location>
        <begin position="614"/>
        <end position="631"/>
    </location>
</feature>
<gene>
    <name evidence="3" type="ORF">HYPSUDRAFT_539130</name>
</gene>
<proteinExistence type="predicted"/>
<feature type="compositionally biased region" description="Low complexity" evidence="1">
    <location>
        <begin position="311"/>
        <end position="327"/>
    </location>
</feature>
<evidence type="ECO:0000256" key="1">
    <source>
        <dbReference type="SAM" id="MobiDB-lite"/>
    </source>
</evidence>
<feature type="compositionally biased region" description="Basic and acidic residues" evidence="1">
    <location>
        <begin position="260"/>
        <end position="270"/>
    </location>
</feature>